<dbReference type="AlphaFoldDB" id="A0A9P5U5J8"/>
<evidence type="ECO:0000313" key="3">
    <source>
        <dbReference type="EMBL" id="KAF9066769.1"/>
    </source>
</evidence>
<protein>
    <submittedName>
        <fullName evidence="3">Uncharacterized protein</fullName>
    </submittedName>
</protein>
<keyword evidence="2" id="KW-1133">Transmembrane helix</keyword>
<keyword evidence="2" id="KW-0812">Transmembrane</keyword>
<gene>
    <name evidence="3" type="ORF">BDP27DRAFT_1330024</name>
</gene>
<keyword evidence="4" id="KW-1185">Reference proteome</keyword>
<evidence type="ECO:0000313" key="4">
    <source>
        <dbReference type="Proteomes" id="UP000772434"/>
    </source>
</evidence>
<name>A0A9P5U5J8_9AGAR</name>
<organism evidence="3 4">
    <name type="scientific">Rhodocollybia butyracea</name>
    <dbReference type="NCBI Taxonomy" id="206335"/>
    <lineage>
        <taxon>Eukaryota</taxon>
        <taxon>Fungi</taxon>
        <taxon>Dikarya</taxon>
        <taxon>Basidiomycota</taxon>
        <taxon>Agaricomycotina</taxon>
        <taxon>Agaricomycetes</taxon>
        <taxon>Agaricomycetidae</taxon>
        <taxon>Agaricales</taxon>
        <taxon>Marasmiineae</taxon>
        <taxon>Omphalotaceae</taxon>
        <taxon>Rhodocollybia</taxon>
    </lineage>
</organism>
<dbReference type="EMBL" id="JADNRY010000082">
    <property type="protein sequence ID" value="KAF9066769.1"/>
    <property type="molecule type" value="Genomic_DNA"/>
</dbReference>
<comment type="caution">
    <text evidence="3">The sequence shown here is derived from an EMBL/GenBank/DDBJ whole genome shotgun (WGS) entry which is preliminary data.</text>
</comment>
<feature type="transmembrane region" description="Helical" evidence="2">
    <location>
        <begin position="6"/>
        <end position="27"/>
    </location>
</feature>
<keyword evidence="2" id="KW-0472">Membrane</keyword>
<evidence type="ECO:0000256" key="2">
    <source>
        <dbReference type="SAM" id="Phobius"/>
    </source>
</evidence>
<sequence>MAASRSPGLAIATAAAITISAGAMFVMQKEAKKTEGRASIYQDSDDTKSKTGNEHLGTTEISNVVSHGGVRAKPVVAERK</sequence>
<proteinExistence type="predicted"/>
<dbReference type="Proteomes" id="UP000772434">
    <property type="component" value="Unassembled WGS sequence"/>
</dbReference>
<dbReference type="OrthoDB" id="2958341at2759"/>
<accession>A0A9P5U5J8</accession>
<reference evidence="3" key="1">
    <citation type="submission" date="2020-11" db="EMBL/GenBank/DDBJ databases">
        <authorList>
            <consortium name="DOE Joint Genome Institute"/>
            <person name="Ahrendt S."/>
            <person name="Riley R."/>
            <person name="Andreopoulos W."/>
            <person name="Labutti K."/>
            <person name="Pangilinan J."/>
            <person name="Ruiz-Duenas F.J."/>
            <person name="Barrasa J.M."/>
            <person name="Sanchez-Garcia M."/>
            <person name="Camarero S."/>
            <person name="Miyauchi S."/>
            <person name="Serrano A."/>
            <person name="Linde D."/>
            <person name="Babiker R."/>
            <person name="Drula E."/>
            <person name="Ayuso-Fernandez I."/>
            <person name="Pacheco R."/>
            <person name="Padilla G."/>
            <person name="Ferreira P."/>
            <person name="Barriuso J."/>
            <person name="Kellner H."/>
            <person name="Castanera R."/>
            <person name="Alfaro M."/>
            <person name="Ramirez L."/>
            <person name="Pisabarro A.G."/>
            <person name="Kuo A."/>
            <person name="Tritt A."/>
            <person name="Lipzen A."/>
            <person name="He G."/>
            <person name="Yan M."/>
            <person name="Ng V."/>
            <person name="Cullen D."/>
            <person name="Martin F."/>
            <person name="Rosso M.-N."/>
            <person name="Henrissat B."/>
            <person name="Hibbett D."/>
            <person name="Martinez A.T."/>
            <person name="Grigoriev I.V."/>
        </authorList>
    </citation>
    <scope>NUCLEOTIDE SEQUENCE</scope>
    <source>
        <strain evidence="3">AH 40177</strain>
    </source>
</reference>
<evidence type="ECO:0000256" key="1">
    <source>
        <dbReference type="SAM" id="MobiDB-lite"/>
    </source>
</evidence>
<feature type="region of interest" description="Disordered" evidence="1">
    <location>
        <begin position="34"/>
        <end position="80"/>
    </location>
</feature>